<evidence type="ECO:0000256" key="3">
    <source>
        <dbReference type="ARBA" id="ARBA00022692"/>
    </source>
</evidence>
<feature type="transmembrane region" description="Helical" evidence="8">
    <location>
        <begin position="117"/>
        <end position="138"/>
    </location>
</feature>
<protein>
    <recommendedName>
        <fullName evidence="8">Gustatory receptor</fullName>
    </recommendedName>
</protein>
<feature type="transmembrane region" description="Helical" evidence="8">
    <location>
        <begin position="212"/>
        <end position="236"/>
    </location>
</feature>
<accession>B8PUM0</accession>
<reference evidence="9" key="1">
    <citation type="submission" date="2007-09" db="EMBL/GenBank/DDBJ databases">
        <title>Characterization of Tribolium castaneum chemoreceptors.</title>
        <authorList>
            <person name="Abdel-latief M."/>
        </authorList>
    </citation>
    <scope>NUCLEOTIDE SEQUENCE</scope>
    <source>
        <tissue evidence="9">Gustatory organ</tissue>
    </source>
</reference>
<evidence type="ECO:0000313" key="9">
    <source>
        <dbReference type="EMBL" id="ABY40591.1"/>
    </source>
</evidence>
<keyword evidence="7 8" id="KW-0807">Transducer</keyword>
<keyword evidence="3 8" id="KW-0812">Transmembrane</keyword>
<dbReference type="Pfam" id="PF08395">
    <property type="entry name" value="7tm_7"/>
    <property type="match status" value="1"/>
</dbReference>
<comment type="subcellular location">
    <subcellularLocation>
        <location evidence="1 8">Cell membrane</location>
        <topology evidence="1 8">Multi-pass membrane protein</topology>
    </subcellularLocation>
</comment>
<dbReference type="EMBL" id="EU170066">
    <property type="protein sequence ID" value="ABY40591.1"/>
    <property type="molecule type" value="Genomic_DNA"/>
</dbReference>
<dbReference type="GO" id="GO:0007165">
    <property type="term" value="P:signal transduction"/>
    <property type="evidence" value="ECO:0007669"/>
    <property type="project" value="UniProtKB-KW"/>
</dbReference>
<dbReference type="HOGENOM" id="CLU_060014_0_0_1"/>
<feature type="transmembrane region" description="Helical" evidence="8">
    <location>
        <begin position="68"/>
        <end position="96"/>
    </location>
</feature>
<keyword evidence="6 8" id="KW-0675">Receptor</keyword>
<dbReference type="GO" id="GO:0050909">
    <property type="term" value="P:sensory perception of taste"/>
    <property type="evidence" value="ECO:0007669"/>
    <property type="project" value="InterPro"/>
</dbReference>
<feature type="transmembrane region" description="Helical" evidence="8">
    <location>
        <begin position="36"/>
        <end position="56"/>
    </location>
</feature>
<name>B8PUM0_TRICA</name>
<evidence type="ECO:0000256" key="2">
    <source>
        <dbReference type="ARBA" id="ARBA00022475"/>
    </source>
</evidence>
<dbReference type="InterPro" id="IPR013604">
    <property type="entry name" value="7TM_chemorcpt"/>
</dbReference>
<comment type="similarity">
    <text evidence="8">Belongs to the insect chemoreceptor superfamily. Gustatory receptor (GR) family.</text>
</comment>
<keyword evidence="4 8" id="KW-1133">Transmembrane helix</keyword>
<evidence type="ECO:0000256" key="7">
    <source>
        <dbReference type="ARBA" id="ARBA00023224"/>
    </source>
</evidence>
<keyword evidence="5 8" id="KW-0472">Membrane</keyword>
<evidence type="ECO:0000256" key="1">
    <source>
        <dbReference type="ARBA" id="ARBA00004651"/>
    </source>
</evidence>
<feature type="transmembrane region" description="Helical" evidence="8">
    <location>
        <begin position="331"/>
        <end position="350"/>
    </location>
</feature>
<dbReference type="AlphaFoldDB" id="B8PUM0"/>
<dbReference type="PANTHER" id="PTHR21143">
    <property type="entry name" value="INVERTEBRATE GUSTATORY RECEPTOR"/>
    <property type="match status" value="1"/>
</dbReference>
<evidence type="ECO:0000256" key="6">
    <source>
        <dbReference type="ARBA" id="ARBA00023170"/>
    </source>
</evidence>
<dbReference type="GO" id="GO:0005886">
    <property type="term" value="C:plasma membrane"/>
    <property type="evidence" value="ECO:0007669"/>
    <property type="project" value="UniProtKB-SubCell"/>
</dbReference>
<evidence type="ECO:0000256" key="4">
    <source>
        <dbReference type="ARBA" id="ARBA00022989"/>
    </source>
</evidence>
<sequence length="353" mass="42039">MPVRKMDLQVVDLIFKVGKIFTITPSSLLQTSPNKIHSCFIVVTYIVVTSLTYKISHVTYKQLTSVQYILAIFSLVAVYTHDFYVFIFVRCWRNFWLDLSRGLRKVNNRKNRRKVHYFWFIMSQLFLLVECVFGLVYYTYFTNYQLAFLMFVNFFRRYFQMFFLILRCILLDIILGKYRQQLWTLESKVPQTRKVGRDLYVLKKTIDVFNDIFGWPCFTNIFSASITVLITLDVFIKSNGHFTYDTRTMTEVLNQMLHMIGICSYWVIICITINILLCDAVLKEFDKIEELVSELKLRKNRFGHKFILLNRIILHNRPEFKAADFFSLHKSTLFGITYSITNFLLIMIQFKPS</sequence>
<comment type="function">
    <text evidence="8">Gustatory receptor which mediates acceptance or avoidance behavior, depending on its substrates.</text>
</comment>
<feature type="transmembrane region" description="Helical" evidence="8">
    <location>
        <begin position="256"/>
        <end position="277"/>
    </location>
</feature>
<organism evidence="9">
    <name type="scientific">Tribolium castaneum</name>
    <name type="common">Red flour beetle</name>
    <dbReference type="NCBI Taxonomy" id="7070"/>
    <lineage>
        <taxon>Eukaryota</taxon>
        <taxon>Metazoa</taxon>
        <taxon>Ecdysozoa</taxon>
        <taxon>Arthropoda</taxon>
        <taxon>Hexapoda</taxon>
        <taxon>Insecta</taxon>
        <taxon>Pterygota</taxon>
        <taxon>Neoptera</taxon>
        <taxon>Endopterygota</taxon>
        <taxon>Coleoptera</taxon>
        <taxon>Polyphaga</taxon>
        <taxon>Cucujiformia</taxon>
        <taxon>Tenebrionidae</taxon>
        <taxon>Tenebrionidae incertae sedis</taxon>
        <taxon>Tribolium</taxon>
    </lineage>
</organism>
<feature type="transmembrane region" description="Helical" evidence="8">
    <location>
        <begin position="158"/>
        <end position="175"/>
    </location>
</feature>
<gene>
    <name evidence="9" type="primary">Gr75</name>
</gene>
<evidence type="ECO:0000256" key="8">
    <source>
        <dbReference type="RuleBase" id="RU363108"/>
    </source>
</evidence>
<keyword evidence="2 8" id="KW-1003">Cell membrane</keyword>
<evidence type="ECO:0000256" key="5">
    <source>
        <dbReference type="ARBA" id="ARBA00023136"/>
    </source>
</evidence>
<proteinExistence type="inferred from homology"/>
<dbReference type="PANTHER" id="PTHR21143:SF104">
    <property type="entry name" value="GUSTATORY RECEPTOR 8A-RELATED"/>
    <property type="match status" value="1"/>
</dbReference>